<dbReference type="AlphaFoldDB" id="I4HN64"/>
<name>I4HN64_MICAE</name>
<protein>
    <submittedName>
        <fullName evidence="1">Uncharacterized protein</fullName>
    </submittedName>
</protein>
<reference evidence="1 2" key="1">
    <citation type="submission" date="2012-04" db="EMBL/GenBank/DDBJ databases">
        <authorList>
            <person name="Genoscope - CEA"/>
        </authorList>
    </citation>
    <scope>NUCLEOTIDE SEQUENCE [LARGE SCALE GENOMIC DNA]</scope>
    <source>
        <strain evidence="1 2">9808</strain>
    </source>
</reference>
<evidence type="ECO:0000313" key="1">
    <source>
        <dbReference type="EMBL" id="CCI23488.1"/>
    </source>
</evidence>
<evidence type="ECO:0000313" key="2">
    <source>
        <dbReference type="Proteomes" id="UP000005291"/>
    </source>
</evidence>
<comment type="caution">
    <text evidence="1">The sequence shown here is derived from an EMBL/GenBank/DDBJ whole genome shotgun (WGS) entry which is preliminary data.</text>
</comment>
<dbReference type="Proteomes" id="UP000005291">
    <property type="component" value="Unassembled WGS sequence"/>
</dbReference>
<accession>I4HN64</accession>
<gene>
    <name evidence="1" type="ORF">MICAG_2070010</name>
</gene>
<dbReference type="HOGENOM" id="CLU_2991600_0_0_3"/>
<proteinExistence type="predicted"/>
<organism evidence="1 2">
    <name type="scientific">Microcystis aeruginosa PCC 9808</name>
    <dbReference type="NCBI Taxonomy" id="1160284"/>
    <lineage>
        <taxon>Bacteria</taxon>
        <taxon>Bacillati</taxon>
        <taxon>Cyanobacteriota</taxon>
        <taxon>Cyanophyceae</taxon>
        <taxon>Oscillatoriophycideae</taxon>
        <taxon>Chroococcales</taxon>
        <taxon>Microcystaceae</taxon>
        <taxon>Microcystis</taxon>
    </lineage>
</organism>
<sequence>MPVKKSCPWESGDKLAQFIRLKNYDRYTRIIEIEPYHGNTLRTTDYLRLGTGNRSDCQSR</sequence>
<dbReference type="EMBL" id="CAIN01000121">
    <property type="protein sequence ID" value="CCI23488.1"/>
    <property type="molecule type" value="Genomic_DNA"/>
</dbReference>